<reference evidence="7 8" key="1">
    <citation type="submission" date="2025-05" db="UniProtKB">
        <authorList>
            <consortium name="RefSeq"/>
        </authorList>
    </citation>
    <scope>IDENTIFICATION</scope>
    <source>
        <tissue evidence="7 8">Muscle</tissue>
    </source>
</reference>
<evidence type="ECO:0000313" key="8">
    <source>
        <dbReference type="RefSeq" id="XP_013784562.1"/>
    </source>
</evidence>
<evidence type="ECO:0000259" key="5">
    <source>
        <dbReference type="SMART" id="SM00093"/>
    </source>
</evidence>
<evidence type="ECO:0000256" key="3">
    <source>
        <dbReference type="ARBA" id="ARBA00022900"/>
    </source>
</evidence>
<dbReference type="PANTHER" id="PTHR11461">
    <property type="entry name" value="SERINE PROTEASE INHIBITOR, SERPIN"/>
    <property type="match status" value="1"/>
</dbReference>
<proteinExistence type="inferred from homology"/>
<dbReference type="InterPro" id="IPR023795">
    <property type="entry name" value="Serpin_CS"/>
</dbReference>
<dbReference type="Gene3D" id="3.30.497.10">
    <property type="entry name" value="Antithrombin, subunit I, domain 2"/>
    <property type="match status" value="1"/>
</dbReference>
<dbReference type="Pfam" id="PF00079">
    <property type="entry name" value="Serpin"/>
    <property type="match status" value="1"/>
</dbReference>
<dbReference type="PANTHER" id="PTHR11461:SF211">
    <property type="entry name" value="GH10112P-RELATED"/>
    <property type="match status" value="1"/>
</dbReference>
<dbReference type="InterPro" id="IPR000215">
    <property type="entry name" value="Serpin_fam"/>
</dbReference>
<dbReference type="InterPro" id="IPR036186">
    <property type="entry name" value="Serpin_sf"/>
</dbReference>
<evidence type="ECO:0000313" key="9">
    <source>
        <dbReference type="RefSeq" id="XP_013784563.1"/>
    </source>
</evidence>
<dbReference type="GeneID" id="106468672"/>
<feature type="domain" description="Serpin" evidence="5">
    <location>
        <begin position="1"/>
        <end position="333"/>
    </location>
</feature>
<dbReference type="CDD" id="cd19577">
    <property type="entry name" value="serpinJ_IRS-2-like"/>
    <property type="match status" value="1"/>
</dbReference>
<dbReference type="InterPro" id="IPR023796">
    <property type="entry name" value="Serpin_dom"/>
</dbReference>
<dbReference type="RefSeq" id="XP_013784565.1">
    <property type="nucleotide sequence ID" value="XM_013929111.2"/>
</dbReference>
<evidence type="ECO:0000313" key="10">
    <source>
        <dbReference type="RefSeq" id="XP_013784564.1"/>
    </source>
</evidence>
<evidence type="ECO:0000313" key="12">
    <source>
        <dbReference type="RefSeq" id="XP_022252744.1"/>
    </source>
</evidence>
<dbReference type="InterPro" id="IPR042178">
    <property type="entry name" value="Serpin_sf_1"/>
</dbReference>
<evidence type="ECO:0000256" key="1">
    <source>
        <dbReference type="ARBA" id="ARBA00009500"/>
    </source>
</evidence>
<keyword evidence="3" id="KW-0722">Serine protease inhibitor</keyword>
<name>A0ABM1BLR8_LIMPO</name>
<evidence type="ECO:0000256" key="4">
    <source>
        <dbReference type="RuleBase" id="RU000411"/>
    </source>
</evidence>
<evidence type="ECO:0000313" key="11">
    <source>
        <dbReference type="RefSeq" id="XP_013784565.1"/>
    </source>
</evidence>
<dbReference type="RefSeq" id="XP_013784562.1">
    <property type="nucleotide sequence ID" value="XM_013929108.2"/>
</dbReference>
<keyword evidence="6" id="KW-1185">Reference proteome</keyword>
<comment type="similarity">
    <text evidence="1 4">Belongs to the serpin family.</text>
</comment>
<evidence type="ECO:0000256" key="2">
    <source>
        <dbReference type="ARBA" id="ARBA00022690"/>
    </source>
</evidence>
<gene>
    <name evidence="7 8 9 10 11 12" type="primary">LOC106468672</name>
</gene>
<dbReference type="RefSeq" id="XP_013784564.1">
    <property type="nucleotide sequence ID" value="XM_013929110.2"/>
</dbReference>
<keyword evidence="2" id="KW-0646">Protease inhibitor</keyword>
<dbReference type="RefSeq" id="XP_022252744.1">
    <property type="nucleotide sequence ID" value="XM_022397036.1"/>
</dbReference>
<organism evidence="6 8">
    <name type="scientific">Limulus polyphemus</name>
    <name type="common">Atlantic horseshoe crab</name>
    <dbReference type="NCBI Taxonomy" id="6850"/>
    <lineage>
        <taxon>Eukaryota</taxon>
        <taxon>Metazoa</taxon>
        <taxon>Ecdysozoa</taxon>
        <taxon>Arthropoda</taxon>
        <taxon>Chelicerata</taxon>
        <taxon>Merostomata</taxon>
        <taxon>Xiphosura</taxon>
        <taxon>Limulidae</taxon>
        <taxon>Limulus</taxon>
    </lineage>
</organism>
<dbReference type="RefSeq" id="XP_013784563.1">
    <property type="nucleotide sequence ID" value="XM_013929109.2"/>
</dbReference>
<protein>
    <submittedName>
        <fullName evidence="7 8">Serpin B10-like</fullName>
    </submittedName>
</protein>
<dbReference type="PROSITE" id="PS00284">
    <property type="entry name" value="SERPIN"/>
    <property type="match status" value="1"/>
</dbReference>
<dbReference type="Proteomes" id="UP000694941">
    <property type="component" value="Unplaced"/>
</dbReference>
<sequence length="334" mass="37559">MAYLGAAGVTAREMENALGYRASGIEGESVHKGFKTEQSRLNSIQEKYELSSINAALIQNGYTISQSYIDGLEQYYKSAIKEVNFTDSVSVLEWANAWGYWASHSKINNLLSEKLPETTKMILLNGVYFKGKWLKPFDPKNTREEVFTNENGQEVVIPVMHGTFNTPYAEYAHLSTYAISFPYVDEDMSMIVLLPSEISDLKSLEKGLTTAILDDILSQMETQVVKVGLPKFELNDNRNLKKSLKSLGMESTFTEINADFSGITGNRDLYLEEVLHQAVIQVNEEGTTAAANTVIQLDNRRKSLELIINRPFLFLIRDNRSGLILFLGRVAQLK</sequence>
<dbReference type="RefSeq" id="XP_013784561.1">
    <property type="nucleotide sequence ID" value="XM_013929107.2"/>
</dbReference>
<dbReference type="SMART" id="SM00093">
    <property type="entry name" value="SERPIN"/>
    <property type="match status" value="1"/>
</dbReference>
<dbReference type="Gene3D" id="2.30.39.10">
    <property type="entry name" value="Alpha-1-antitrypsin, domain 1"/>
    <property type="match status" value="1"/>
</dbReference>
<accession>A0ABM1BLR8</accession>
<evidence type="ECO:0000313" key="6">
    <source>
        <dbReference type="Proteomes" id="UP000694941"/>
    </source>
</evidence>
<dbReference type="InterPro" id="IPR042185">
    <property type="entry name" value="Serpin_sf_2"/>
</dbReference>
<dbReference type="SUPFAM" id="SSF56574">
    <property type="entry name" value="Serpins"/>
    <property type="match status" value="1"/>
</dbReference>
<evidence type="ECO:0000313" key="7">
    <source>
        <dbReference type="RefSeq" id="XP_013784561.1"/>
    </source>
</evidence>